<sequence>MAAALLAGCSAPAPAPRGEVQGPQASVQEWGQSDTNRVATIAMRENLDALFRLADKLYRRNPAEWRKGGAPSRQEAVDLLRSAVLQRMGWPALQQRRDIDALALALSPEFAGDRVGSFVYAVADMLIAAHGDKTEFFLIDGLDAQHLYNAARNVETAAWILAQRRDAQGRPLLLADEINAAQRNLSYEREFGKIIARLDLLAQVTTEKYRRAVIGYAQGLAGGTLLQFLPVR</sequence>
<protein>
    <submittedName>
        <fullName evidence="1">Uncharacterized protein</fullName>
    </submittedName>
</protein>
<evidence type="ECO:0000313" key="1">
    <source>
        <dbReference type="EMBL" id="AVO51143.1"/>
    </source>
</evidence>
<proteinExistence type="predicted"/>
<name>A0A2R3QHA3_9BURK</name>
<reference evidence="1 2" key="1">
    <citation type="submission" date="2018-03" db="EMBL/GenBank/DDBJ databases">
        <title>Genome sequencing of Melaminivora sp.</title>
        <authorList>
            <person name="Kim S.-J."/>
            <person name="Heo J."/>
            <person name="Ahn J.-H."/>
            <person name="Kwon S.-W."/>
        </authorList>
    </citation>
    <scope>NUCLEOTIDE SEQUENCE [LARGE SCALE GENOMIC DNA]</scope>
    <source>
        <strain evidence="1 2">SC2-9</strain>
    </source>
</reference>
<dbReference type="Proteomes" id="UP000237925">
    <property type="component" value="Chromosome"/>
</dbReference>
<accession>A0A2R3QHA3</accession>
<dbReference type="OrthoDB" id="5866325at2"/>
<dbReference type="EMBL" id="CP027667">
    <property type="protein sequence ID" value="AVO51143.1"/>
    <property type="molecule type" value="Genomic_DNA"/>
</dbReference>
<evidence type="ECO:0000313" key="2">
    <source>
        <dbReference type="Proteomes" id="UP000237925"/>
    </source>
</evidence>
<gene>
    <name evidence="1" type="ORF">C6568_14060</name>
</gene>
<keyword evidence="2" id="KW-1185">Reference proteome</keyword>
<dbReference type="KEGG" id="mela:C6568_14060"/>
<dbReference type="AlphaFoldDB" id="A0A2R3QHA3"/>
<organism evidence="1 2">
    <name type="scientific">Melaminivora suipulveris</name>
    <dbReference type="NCBI Taxonomy" id="2109913"/>
    <lineage>
        <taxon>Bacteria</taxon>
        <taxon>Pseudomonadati</taxon>
        <taxon>Pseudomonadota</taxon>
        <taxon>Betaproteobacteria</taxon>
        <taxon>Burkholderiales</taxon>
        <taxon>Comamonadaceae</taxon>
        <taxon>Melaminivora</taxon>
    </lineage>
</organism>